<dbReference type="FunFam" id="1.10.150.20:FF:000003">
    <property type="entry name" value="DNA polymerase I"/>
    <property type="match status" value="1"/>
</dbReference>
<dbReference type="NCBIfam" id="NF011547">
    <property type="entry name" value="PRK14976.1-4"/>
    <property type="match status" value="1"/>
</dbReference>
<dbReference type="KEGG" id="mgx:CM1_01580"/>
<dbReference type="SUPFAM" id="SSF47807">
    <property type="entry name" value="5' to 3' exonuclease, C-terminal subdomain"/>
    <property type="match status" value="1"/>
</dbReference>
<evidence type="ECO:0000256" key="5">
    <source>
        <dbReference type="ARBA" id="ARBA00050026"/>
    </source>
</evidence>
<sequence>MNMKKAILIDGNSLAYRAYFATWKQVEYAKQNNLPFNNAIRTMLLMCWNLIKANVYQYGIVSFDTKAPTFRDQIYEGYKQKRVKTPVELLVQIPLIKQALVYLGFLVCEKDGFEADDLIGSYANLFTKQEITVDIYSSDRDMLQLVNAFTNVFLCIKGTKEMVMYNNENFKSLFYGLAPYQVVEYKGLVGDNSDNLAGIKGIGPIKGIELLQQYGTIDNIYTNFNNLPNQLQKLLNNQKEIAKTFSFLAKIKTDIELDQNIDLTGLKPIQKQALIQLLSENKINTLVEKFSKI</sequence>
<dbReference type="AlphaFoldDB" id="A0ABC7ZJX1"/>
<dbReference type="InterPro" id="IPR002421">
    <property type="entry name" value="5-3_exonuclease"/>
</dbReference>
<dbReference type="CDD" id="cd09859">
    <property type="entry name" value="PIN_53EXO"/>
    <property type="match status" value="1"/>
</dbReference>
<gene>
    <name evidence="7" type="ORF">CM1_01580</name>
</gene>
<dbReference type="SUPFAM" id="SSF88723">
    <property type="entry name" value="PIN domain-like"/>
    <property type="match status" value="1"/>
</dbReference>
<feature type="domain" description="5'-3' exonuclease" evidence="6">
    <location>
        <begin position="4"/>
        <end position="267"/>
    </location>
</feature>
<dbReference type="InterPro" id="IPR008918">
    <property type="entry name" value="HhH2"/>
</dbReference>
<dbReference type="Pfam" id="PF01367">
    <property type="entry name" value="5_3_exonuc"/>
    <property type="match status" value="1"/>
</dbReference>
<evidence type="ECO:0000256" key="4">
    <source>
        <dbReference type="ARBA" id="ARBA00049957"/>
    </source>
</evidence>
<dbReference type="Gene3D" id="1.10.150.20">
    <property type="entry name" value="5' to 3' exonuclease, C-terminal subdomain"/>
    <property type="match status" value="1"/>
</dbReference>
<dbReference type="GO" id="GO:0003677">
    <property type="term" value="F:DNA binding"/>
    <property type="evidence" value="ECO:0007669"/>
    <property type="project" value="UniProtKB-KW"/>
</dbReference>
<dbReference type="CDD" id="cd09898">
    <property type="entry name" value="H3TH_53EXO"/>
    <property type="match status" value="1"/>
</dbReference>
<dbReference type="InterPro" id="IPR029060">
    <property type="entry name" value="PIN-like_dom_sf"/>
</dbReference>
<dbReference type="PANTHER" id="PTHR42646">
    <property type="entry name" value="FLAP ENDONUCLEASE XNI"/>
    <property type="match status" value="1"/>
</dbReference>
<comment type="function">
    <text evidence="4">5'-3' exonuclease acting preferentially on double-stranded DNA.</text>
</comment>
<dbReference type="InterPro" id="IPR020046">
    <property type="entry name" value="5-3_exonucl_a-hlix_arch_N"/>
</dbReference>
<dbReference type="Gene3D" id="3.40.50.1010">
    <property type="entry name" value="5'-nuclease"/>
    <property type="match status" value="1"/>
</dbReference>
<dbReference type="EMBL" id="CP003772">
    <property type="protein sequence ID" value="AFQ04086.1"/>
    <property type="molecule type" value="Genomic_DNA"/>
</dbReference>
<dbReference type="Pfam" id="PF02739">
    <property type="entry name" value="5_3_exonuc_N"/>
    <property type="match status" value="1"/>
</dbReference>
<dbReference type="InterPro" id="IPR036279">
    <property type="entry name" value="5-3_exonuclease_C_sf"/>
</dbReference>
<evidence type="ECO:0000256" key="2">
    <source>
        <dbReference type="ARBA" id="ARBA00022801"/>
    </source>
</evidence>
<dbReference type="GO" id="GO:0006261">
    <property type="term" value="P:DNA-templated DNA replication"/>
    <property type="evidence" value="ECO:0007669"/>
    <property type="project" value="UniProtKB-ARBA"/>
</dbReference>
<keyword evidence="2" id="KW-0378">Hydrolase</keyword>
<evidence type="ECO:0000313" key="7">
    <source>
        <dbReference type="EMBL" id="AFQ04086.1"/>
    </source>
</evidence>
<proteinExistence type="predicted"/>
<dbReference type="PANTHER" id="PTHR42646:SF2">
    <property type="entry name" value="5'-3' EXONUCLEASE FAMILY PROTEIN"/>
    <property type="match status" value="1"/>
</dbReference>
<keyword evidence="7" id="KW-0269">Exonuclease</keyword>
<protein>
    <recommendedName>
        <fullName evidence="5">5'-3' exonuclease</fullName>
    </recommendedName>
</protein>
<evidence type="ECO:0000256" key="3">
    <source>
        <dbReference type="ARBA" id="ARBA00023125"/>
    </source>
</evidence>
<keyword evidence="1" id="KW-0540">Nuclease</keyword>
<dbReference type="Proteomes" id="UP000005254">
    <property type="component" value="Chromosome"/>
</dbReference>
<reference evidence="7 8" key="1">
    <citation type="journal article" date="2012" name="J. Bacteriol.">
        <title>Draft Genome Sequences of Four Axenic Mycoplasma genitalium Strains Isolated from Denmark, Japan, and Australia.</title>
        <authorList>
            <person name="McGowin C.L."/>
            <person name="Ma L."/>
            <person name="Jensen J.S."/>
            <person name="Mancuso M.M."/>
            <person name="Hamasuna R."/>
            <person name="Adegboye D."/>
            <person name="Martin D.H."/>
        </authorList>
    </citation>
    <scope>NUCLEOTIDE SEQUENCE [LARGE SCALE GENOMIC DNA]</scope>
    <source>
        <strain evidence="7 8">M6320</strain>
    </source>
</reference>
<dbReference type="InterPro" id="IPR038969">
    <property type="entry name" value="FEN"/>
</dbReference>
<dbReference type="SMART" id="SM00279">
    <property type="entry name" value="HhH2"/>
    <property type="match status" value="1"/>
</dbReference>
<dbReference type="SMART" id="SM00475">
    <property type="entry name" value="53EXOc"/>
    <property type="match status" value="1"/>
</dbReference>
<evidence type="ECO:0000256" key="1">
    <source>
        <dbReference type="ARBA" id="ARBA00022722"/>
    </source>
</evidence>
<keyword evidence="3" id="KW-0238">DNA-binding</keyword>
<organism evidence="7 8">
    <name type="scientific">Mycoplasmoides genitalium M6320</name>
    <dbReference type="NCBI Taxonomy" id="662945"/>
    <lineage>
        <taxon>Bacteria</taxon>
        <taxon>Bacillati</taxon>
        <taxon>Mycoplasmatota</taxon>
        <taxon>Mycoplasmoidales</taxon>
        <taxon>Mycoplasmoidaceae</taxon>
        <taxon>Mycoplasmoides</taxon>
    </lineage>
</organism>
<evidence type="ECO:0000313" key="8">
    <source>
        <dbReference type="Proteomes" id="UP000005254"/>
    </source>
</evidence>
<accession>A0ABC7ZJX1</accession>
<dbReference type="InterPro" id="IPR020045">
    <property type="entry name" value="DNA_polI_H3TH"/>
</dbReference>
<name>A0ABC7ZJX1_MYCGT</name>
<dbReference type="GO" id="GO:0004527">
    <property type="term" value="F:exonuclease activity"/>
    <property type="evidence" value="ECO:0007669"/>
    <property type="project" value="UniProtKB-KW"/>
</dbReference>
<evidence type="ECO:0000259" key="6">
    <source>
        <dbReference type="SMART" id="SM00475"/>
    </source>
</evidence>